<proteinExistence type="predicted"/>
<reference evidence="1 2" key="1">
    <citation type="submission" date="2018-03" db="EMBL/GenBank/DDBJ databases">
        <title>Whole genome sequencing of Histamine producing bacteria.</title>
        <authorList>
            <person name="Butler K."/>
        </authorList>
    </citation>
    <scope>NUCLEOTIDE SEQUENCE [LARGE SCALE GENOMIC DNA]</scope>
    <source>
        <strain evidence="1 2">Res.4.1</strain>
    </source>
</reference>
<gene>
    <name evidence="1" type="ORF">C0W93_08060</name>
</gene>
<sequence>MRNLADFIHHMEGGDQNFTIWVHDSNKRYKKLLVSDCKSIKFNDFLENQLNVIVEITALDGSNQTYLLLPEINAASTISFDNGEVISYIDAKAA</sequence>
<evidence type="ECO:0000313" key="1">
    <source>
        <dbReference type="EMBL" id="PSV11896.1"/>
    </source>
</evidence>
<dbReference type="Proteomes" id="UP000240530">
    <property type="component" value="Unassembled WGS sequence"/>
</dbReference>
<accession>A0A2T3KWY4</accession>
<dbReference type="EMBL" id="PYNS01000005">
    <property type="protein sequence ID" value="PSV11896.1"/>
    <property type="molecule type" value="Genomic_DNA"/>
</dbReference>
<protein>
    <submittedName>
        <fullName evidence="1">Uncharacterized protein</fullName>
    </submittedName>
</protein>
<name>A0A2T3KWY4_PHOLD</name>
<dbReference type="AlphaFoldDB" id="A0A2T3KWY4"/>
<organism evidence="1 2">
    <name type="scientific">Photobacterium leiognathi subsp. mandapamensis</name>
    <name type="common">Photobacterium mandapamensis</name>
    <dbReference type="NCBI Taxonomy" id="48408"/>
    <lineage>
        <taxon>Bacteria</taxon>
        <taxon>Pseudomonadati</taxon>
        <taxon>Pseudomonadota</taxon>
        <taxon>Gammaproteobacteria</taxon>
        <taxon>Vibrionales</taxon>
        <taxon>Vibrionaceae</taxon>
        <taxon>Photobacterium</taxon>
    </lineage>
</organism>
<evidence type="ECO:0000313" key="2">
    <source>
        <dbReference type="Proteomes" id="UP000240530"/>
    </source>
</evidence>
<comment type="caution">
    <text evidence="1">The sequence shown here is derived from an EMBL/GenBank/DDBJ whole genome shotgun (WGS) entry which is preliminary data.</text>
</comment>